<dbReference type="AlphaFoldDB" id="A0AAV0V3I7"/>
<accession>A0AAV0V3I7</accession>
<feature type="domain" description="2',5'-phosphodiesterase 12-like N-terminal" evidence="3">
    <location>
        <begin position="129"/>
        <end position="207"/>
    </location>
</feature>
<dbReference type="InterPro" id="IPR036691">
    <property type="entry name" value="Endo/exonu/phosph_ase_sf"/>
</dbReference>
<feature type="compositionally biased region" description="Basic residues" evidence="1">
    <location>
        <begin position="59"/>
        <end position="77"/>
    </location>
</feature>
<protein>
    <recommendedName>
        <fullName evidence="6">Endonuclease/exonuclease/phosphatase domain-containing protein</fullName>
    </recommendedName>
</protein>
<evidence type="ECO:0000313" key="5">
    <source>
        <dbReference type="Proteomes" id="UP001162031"/>
    </source>
</evidence>
<feature type="region of interest" description="Disordered" evidence="1">
    <location>
        <begin position="56"/>
        <end position="86"/>
    </location>
</feature>
<comment type="caution">
    <text evidence="4">The sequence shown here is derived from an EMBL/GenBank/DDBJ whole genome shotgun (WGS) entry which is preliminary data.</text>
</comment>
<dbReference type="Pfam" id="PF21171">
    <property type="entry name" value="PDE12-like_N"/>
    <property type="match status" value="1"/>
</dbReference>
<dbReference type="Gene3D" id="3.60.10.10">
    <property type="entry name" value="Endonuclease/exonuclease/phosphatase"/>
    <property type="match status" value="1"/>
</dbReference>
<dbReference type="EMBL" id="CANTFL010001485">
    <property type="protein sequence ID" value="CAI5743108.1"/>
    <property type="molecule type" value="Genomic_DNA"/>
</dbReference>
<dbReference type="InterPro" id="IPR050410">
    <property type="entry name" value="CCR4/nocturin_mRNA_transcr"/>
</dbReference>
<evidence type="ECO:0000259" key="2">
    <source>
        <dbReference type="Pfam" id="PF03372"/>
    </source>
</evidence>
<dbReference type="PANTHER" id="PTHR12121:SF37">
    <property type="entry name" value="2',5'-PHOSPHODIESTERASE 12"/>
    <property type="match status" value="1"/>
</dbReference>
<evidence type="ECO:0000313" key="4">
    <source>
        <dbReference type="EMBL" id="CAI5743108.1"/>
    </source>
</evidence>
<evidence type="ECO:0000259" key="3">
    <source>
        <dbReference type="Pfam" id="PF21171"/>
    </source>
</evidence>
<feature type="domain" description="Endonuclease/exonuclease/phosphatase" evidence="2">
    <location>
        <begin position="264"/>
        <end position="588"/>
    </location>
</feature>
<sequence>MAATAAARVAHVSFAPLASHLTLRLRLHNEQKTFVRPVDEKVERVRYRLQLMASTVSTGHKKNKRKKQQQQKKHKHGPSGGPAPTVSVRFYDGEGNEIAAKGATVGDALMRTKRLDIGTETFVVLHNQPIVKGLKVPDPLMAGIAVIPLVETEFCRVDECSWQWFRINTKIDDEDDEEQSDRTLVNSERRYTPTENDIGCRFYVECRGPAADASLELARDHKAGRVTTPVLPGPNRDVFKDRRRMGVVAAGEKYPDVADAFRVMSYNVLYDGYATSERAQKNMFPYVNARVMKESRRMQLILQEIEENNSDIICLQEMGEHVYKRFFQPMLSLSGYHGFYSDKTGTTNEGCATFIRTACFEVVEEDTVDLTAAVTTSTNSASQELLQDFPDIAAGIKRIPSIAQIFVLRSKADPARRIILSNTHLFYRGDAHLIRLLQGAAVVECVSQRKAVSGYGDAAVVMCGDWNAHPKAPLVAFLLDGQIDSTNCHWQEAPSFRWKTPQSDGSDANSRVESTTQVRPNRLVHDLCLVSACGIPAFTNFVKSFVDTLDYIMVGSKALQVRDVFPFFTEEEVSHEVALPSSTFPSDHVSLVCDLSWQV</sequence>
<dbReference type="PANTHER" id="PTHR12121">
    <property type="entry name" value="CARBON CATABOLITE REPRESSOR PROTEIN 4"/>
    <property type="match status" value="1"/>
</dbReference>
<proteinExistence type="predicted"/>
<dbReference type="GO" id="GO:0000175">
    <property type="term" value="F:3'-5'-RNA exonuclease activity"/>
    <property type="evidence" value="ECO:0007669"/>
    <property type="project" value="TreeGrafter"/>
</dbReference>
<dbReference type="Pfam" id="PF03372">
    <property type="entry name" value="Exo_endo_phos"/>
    <property type="match status" value="1"/>
</dbReference>
<dbReference type="GO" id="GO:0000288">
    <property type="term" value="P:nuclear-transcribed mRNA catabolic process, deadenylation-dependent decay"/>
    <property type="evidence" value="ECO:0007669"/>
    <property type="project" value="TreeGrafter"/>
</dbReference>
<dbReference type="GO" id="GO:0005739">
    <property type="term" value="C:mitochondrion"/>
    <property type="evidence" value="ECO:0007669"/>
    <property type="project" value="TreeGrafter"/>
</dbReference>
<organism evidence="4 5">
    <name type="scientific">Hyaloperonospora brassicae</name>
    <name type="common">Brassica downy mildew</name>
    <name type="synonym">Peronospora brassicae</name>
    <dbReference type="NCBI Taxonomy" id="162125"/>
    <lineage>
        <taxon>Eukaryota</taxon>
        <taxon>Sar</taxon>
        <taxon>Stramenopiles</taxon>
        <taxon>Oomycota</taxon>
        <taxon>Peronosporomycetes</taxon>
        <taxon>Peronosporales</taxon>
        <taxon>Peronosporaceae</taxon>
        <taxon>Hyaloperonospora</taxon>
    </lineage>
</organism>
<dbReference type="InterPro" id="IPR048821">
    <property type="entry name" value="PDE12-like_N"/>
</dbReference>
<dbReference type="InterPro" id="IPR005135">
    <property type="entry name" value="Endo/exonuclease/phosphatase"/>
</dbReference>
<dbReference type="SUPFAM" id="SSF56219">
    <property type="entry name" value="DNase I-like"/>
    <property type="match status" value="1"/>
</dbReference>
<evidence type="ECO:0000256" key="1">
    <source>
        <dbReference type="SAM" id="MobiDB-lite"/>
    </source>
</evidence>
<reference evidence="4" key="1">
    <citation type="submission" date="2022-12" db="EMBL/GenBank/DDBJ databases">
        <authorList>
            <person name="Webb A."/>
        </authorList>
    </citation>
    <scope>NUCLEOTIDE SEQUENCE</scope>
    <source>
        <strain evidence="4">Hp1</strain>
    </source>
</reference>
<evidence type="ECO:0008006" key="6">
    <source>
        <dbReference type="Google" id="ProtNLM"/>
    </source>
</evidence>
<keyword evidence="5" id="KW-1185">Reference proteome</keyword>
<gene>
    <name evidence="4" type="ORF">HBR001_LOCUS9309</name>
</gene>
<dbReference type="Proteomes" id="UP001162031">
    <property type="component" value="Unassembled WGS sequence"/>
</dbReference>
<name>A0AAV0V3I7_HYABA</name>